<dbReference type="EMBL" id="CALNXK010000113">
    <property type="protein sequence ID" value="CAH3159410.1"/>
    <property type="molecule type" value="Genomic_DNA"/>
</dbReference>
<dbReference type="Proteomes" id="UP001159405">
    <property type="component" value="Unassembled WGS sequence"/>
</dbReference>
<reference evidence="1 2" key="1">
    <citation type="submission" date="2022-05" db="EMBL/GenBank/DDBJ databases">
        <authorList>
            <consortium name="Genoscope - CEA"/>
            <person name="William W."/>
        </authorList>
    </citation>
    <scope>NUCLEOTIDE SEQUENCE [LARGE SCALE GENOMIC DNA]</scope>
</reference>
<accession>A0ABN8Q8F1</accession>
<keyword evidence="2" id="KW-1185">Reference proteome</keyword>
<gene>
    <name evidence="1" type="ORF">PLOB_00003663</name>
</gene>
<comment type="caution">
    <text evidence="1">The sequence shown here is derived from an EMBL/GenBank/DDBJ whole genome shotgun (WGS) entry which is preliminary data.</text>
</comment>
<dbReference type="InterPro" id="IPR027417">
    <property type="entry name" value="P-loop_NTPase"/>
</dbReference>
<proteinExistence type="predicted"/>
<name>A0ABN8Q8F1_9CNID</name>
<organism evidence="1 2">
    <name type="scientific">Porites lobata</name>
    <dbReference type="NCBI Taxonomy" id="104759"/>
    <lineage>
        <taxon>Eukaryota</taxon>
        <taxon>Metazoa</taxon>
        <taxon>Cnidaria</taxon>
        <taxon>Anthozoa</taxon>
        <taxon>Hexacorallia</taxon>
        <taxon>Scleractinia</taxon>
        <taxon>Fungiina</taxon>
        <taxon>Poritidae</taxon>
        <taxon>Porites</taxon>
    </lineage>
</organism>
<evidence type="ECO:0000313" key="1">
    <source>
        <dbReference type="EMBL" id="CAH3159410.1"/>
    </source>
</evidence>
<sequence length="199" mass="22714">MPSGNAVMPEPVEISHATPEIVFEVFKNEQLLRQTKVTKSAESFKQKLSYSLIHYFHTYDPLHIPKEADGELLKKIMADSAALSIDKALERLYVSREKQKIILKREQETAMKELLAGRNVMALLPTRFGKSLIFTRKDSIIDDPIAKMASLNFPALELSGENLTSILRDPPQFLYCTAEKVLQTPFLGELRNKQHYMYS</sequence>
<protein>
    <submittedName>
        <fullName evidence="1">Uncharacterized protein</fullName>
    </submittedName>
</protein>
<evidence type="ECO:0000313" key="2">
    <source>
        <dbReference type="Proteomes" id="UP001159405"/>
    </source>
</evidence>
<dbReference type="Gene3D" id="3.40.50.300">
    <property type="entry name" value="P-loop containing nucleotide triphosphate hydrolases"/>
    <property type="match status" value="1"/>
</dbReference>